<dbReference type="OrthoDB" id="128293at2759"/>
<comment type="function">
    <text evidence="5">Effector that suppresses plant defense responses during pathogen infection.</text>
</comment>
<comment type="domain">
    <text evidence="5">The RxLR-dEER motif acts to carry the protein into the host cell cytoplasm through binding to cell surface phosphatidylinositol-3-phosphate.</text>
</comment>
<keyword evidence="4 5" id="KW-0732">Signal</keyword>
<proteinExistence type="inferred from homology"/>
<evidence type="ECO:0000256" key="5">
    <source>
        <dbReference type="RuleBase" id="RU367124"/>
    </source>
</evidence>
<accession>A0A2P4XSD8</accession>
<dbReference type="Proteomes" id="UP000237271">
    <property type="component" value="Unassembled WGS sequence"/>
</dbReference>
<evidence type="ECO:0000256" key="2">
    <source>
        <dbReference type="ARBA" id="ARBA00010400"/>
    </source>
</evidence>
<comment type="subcellular location">
    <subcellularLocation>
        <location evidence="1 5">Secreted</location>
    </subcellularLocation>
</comment>
<organism evidence="6 7">
    <name type="scientific">Phytophthora palmivora</name>
    <dbReference type="NCBI Taxonomy" id="4796"/>
    <lineage>
        <taxon>Eukaryota</taxon>
        <taxon>Sar</taxon>
        <taxon>Stramenopiles</taxon>
        <taxon>Oomycota</taxon>
        <taxon>Peronosporomycetes</taxon>
        <taxon>Peronosporales</taxon>
        <taxon>Peronosporaceae</taxon>
        <taxon>Phytophthora</taxon>
    </lineage>
</organism>
<dbReference type="Pfam" id="PF16810">
    <property type="entry name" value="RXLR"/>
    <property type="match status" value="1"/>
</dbReference>
<keyword evidence="7" id="KW-1185">Reference proteome</keyword>
<protein>
    <recommendedName>
        <fullName evidence="5">RxLR effector protein</fullName>
    </recommendedName>
</protein>
<evidence type="ECO:0000313" key="6">
    <source>
        <dbReference type="EMBL" id="POM68427.1"/>
    </source>
</evidence>
<keyword evidence="3 5" id="KW-0964">Secreted</keyword>
<dbReference type="AlphaFoldDB" id="A0A2P4XSD8"/>
<comment type="similarity">
    <text evidence="2 5">Belongs to the RxLR effector family.</text>
</comment>
<dbReference type="PROSITE" id="PS51257">
    <property type="entry name" value="PROKAR_LIPOPROTEIN"/>
    <property type="match status" value="1"/>
</dbReference>
<comment type="caution">
    <text evidence="6">The sequence shown here is derived from an EMBL/GenBank/DDBJ whole genome shotgun (WGS) entry which is preliminary data.</text>
</comment>
<sequence>MYRSYLVMLLSVVLCACGNAAVVTSDSRLPIQMDTTSKRALRVHIKPTDNREERMFNPDMFKKAIPKLLLTDNDLEHLAMQSIHSDDVFKMLRLDKLDDGLEDALLNPNLIQFGNYLEKIQTKYPSEELVSALIKQYGDEAVAKMLFDAKNRFVGITEKVAKTLQATQFVRWYNAKMKEDDVLKLLKITPATGNGNPYSQIWWEYFVVKYALTNK</sequence>
<name>A0A2P4XSD8_9STRA</name>
<feature type="signal peptide" evidence="5">
    <location>
        <begin position="1"/>
        <end position="20"/>
    </location>
</feature>
<dbReference type="EMBL" id="NCKW01008216">
    <property type="protein sequence ID" value="POM68427.1"/>
    <property type="molecule type" value="Genomic_DNA"/>
</dbReference>
<evidence type="ECO:0000256" key="3">
    <source>
        <dbReference type="ARBA" id="ARBA00022525"/>
    </source>
</evidence>
<feature type="chain" id="PRO_5044973942" description="RxLR effector protein" evidence="5">
    <location>
        <begin position="21"/>
        <end position="215"/>
    </location>
</feature>
<dbReference type="InterPro" id="IPR031825">
    <property type="entry name" value="RXLR"/>
</dbReference>
<gene>
    <name evidence="6" type="ORF">PHPALM_15415</name>
</gene>
<evidence type="ECO:0000313" key="7">
    <source>
        <dbReference type="Proteomes" id="UP000237271"/>
    </source>
</evidence>
<evidence type="ECO:0000256" key="4">
    <source>
        <dbReference type="ARBA" id="ARBA00022729"/>
    </source>
</evidence>
<reference evidence="6 7" key="1">
    <citation type="journal article" date="2017" name="Genome Biol. Evol.">
        <title>Phytophthora megakarya and P. palmivora, closely related causal agents of cacao black pod rot, underwent increases in genome sizes and gene numbers by different mechanisms.</title>
        <authorList>
            <person name="Ali S.S."/>
            <person name="Shao J."/>
            <person name="Lary D.J."/>
            <person name="Kronmiller B."/>
            <person name="Shen D."/>
            <person name="Strem M.D."/>
            <person name="Amoako-Attah I."/>
            <person name="Akrofi A.Y."/>
            <person name="Begoude B.A."/>
            <person name="Ten Hoopen G.M."/>
            <person name="Coulibaly K."/>
            <person name="Kebe B.I."/>
            <person name="Melnick R.L."/>
            <person name="Guiltinan M.J."/>
            <person name="Tyler B.M."/>
            <person name="Meinhardt L.W."/>
            <person name="Bailey B.A."/>
        </authorList>
    </citation>
    <scope>NUCLEOTIDE SEQUENCE [LARGE SCALE GENOMIC DNA]</scope>
    <source>
        <strain evidence="7">sbr112.9</strain>
    </source>
</reference>
<evidence type="ECO:0000256" key="1">
    <source>
        <dbReference type="ARBA" id="ARBA00004613"/>
    </source>
</evidence>